<dbReference type="InterPro" id="IPR047215">
    <property type="entry name" value="Galactose_mutarotase-like"/>
</dbReference>
<evidence type="ECO:0000313" key="14">
    <source>
        <dbReference type="Proteomes" id="UP000032679"/>
    </source>
</evidence>
<dbReference type="PIRSF" id="PIRSF005096">
    <property type="entry name" value="GALM"/>
    <property type="match status" value="1"/>
</dbReference>
<comment type="pathway">
    <text evidence="2 8">Carbohydrate metabolism; hexose metabolism.</text>
</comment>
<evidence type="ECO:0000256" key="11">
    <source>
        <dbReference type="PIRSR" id="PIRSR005096-3"/>
    </source>
</evidence>
<feature type="signal peptide" evidence="12">
    <location>
        <begin position="1"/>
        <end position="36"/>
    </location>
</feature>
<dbReference type="GO" id="GO:0005737">
    <property type="term" value="C:cytoplasm"/>
    <property type="evidence" value="ECO:0007669"/>
    <property type="project" value="TreeGrafter"/>
</dbReference>
<dbReference type="InterPro" id="IPR011013">
    <property type="entry name" value="Gal_mutarotase_sf_dom"/>
</dbReference>
<dbReference type="GO" id="GO:0006006">
    <property type="term" value="P:glucose metabolic process"/>
    <property type="evidence" value="ECO:0007669"/>
    <property type="project" value="TreeGrafter"/>
</dbReference>
<comment type="similarity">
    <text evidence="3 8">Belongs to the aldose epimerase family.</text>
</comment>
<dbReference type="EC" id="5.1.3.3" evidence="4 8"/>
<dbReference type="PANTHER" id="PTHR10091">
    <property type="entry name" value="ALDOSE-1-EPIMERASE"/>
    <property type="match status" value="1"/>
</dbReference>
<feature type="binding site" evidence="11">
    <location>
        <begin position="121"/>
        <end position="122"/>
    </location>
    <ligand>
        <name>beta-D-galactose</name>
        <dbReference type="ChEBI" id="CHEBI:27667"/>
    </ligand>
</feature>
<evidence type="ECO:0000256" key="12">
    <source>
        <dbReference type="SAM" id="SignalP"/>
    </source>
</evidence>
<dbReference type="InterPro" id="IPR015443">
    <property type="entry name" value="Aldose_1-epimerase"/>
</dbReference>
<evidence type="ECO:0000256" key="10">
    <source>
        <dbReference type="PIRSR" id="PIRSR005096-2"/>
    </source>
</evidence>
<reference evidence="13 14" key="1">
    <citation type="submission" date="2012-10" db="EMBL/GenBank/DDBJ databases">
        <title>Genome sequencing of Tanticharoenia sakaeratensis NBRC 103193.</title>
        <authorList>
            <person name="Azuma Y."/>
            <person name="Hadano H."/>
            <person name="Hirakawa H."/>
            <person name="Matsushita K."/>
        </authorList>
    </citation>
    <scope>NUCLEOTIDE SEQUENCE [LARGE SCALE GENOMIC DNA]</scope>
    <source>
        <strain evidence="13 14">NBRC 103193</strain>
    </source>
</reference>
<evidence type="ECO:0000256" key="3">
    <source>
        <dbReference type="ARBA" id="ARBA00006206"/>
    </source>
</evidence>
<dbReference type="InterPro" id="IPR014718">
    <property type="entry name" value="GH-type_carb-bd"/>
</dbReference>
<dbReference type="GO" id="GO:0004034">
    <property type="term" value="F:aldose 1-epimerase activity"/>
    <property type="evidence" value="ECO:0007669"/>
    <property type="project" value="UniProtKB-EC"/>
</dbReference>
<feature type="binding site" evidence="11">
    <location>
        <begin position="222"/>
        <end position="224"/>
    </location>
    <ligand>
        <name>beta-D-galactose</name>
        <dbReference type="ChEBI" id="CHEBI:27667"/>
    </ligand>
</feature>
<evidence type="ECO:0000256" key="5">
    <source>
        <dbReference type="ARBA" id="ARBA00014165"/>
    </source>
</evidence>
<dbReference type="InterPro" id="IPR008183">
    <property type="entry name" value="Aldose_1/G6P_1-epimerase"/>
</dbReference>
<sequence>MMPFARAMRTSKPARLLAVTTALYVAPALMMPAAQAAPGVMRAPFGTTPDGKPVSIMTLTNDHGVTVRVLSYGGVIQSVETPDRDGHTGDVVLGFKDLHGYTVDSAKGGLFFGAVIGRYANRLAGGNFSLDGKSYHIAVTAPPNALHGGTRGFDKNVWTVGGLHHDAHAASVTLTLVSPNGDQGFPGTLTTHVTYTLDDNDSLSLHYKATTDTSTVLNLTNHSYWNLGGEGSGSIAHEILTINADSFTPTDATSIPTGQTAPVAGTPLDFTKPTEINARLRSNDPQMMYARGYDMNWIVNGPYGQAPRLAANVYDPRSGRSMQVLTNQPGLQVYTSNSLDGGYAGISGHAYRQTDAIAFEAEHYPDSPNHPQFPTTRLNPGETFDYTTTFHFSNH</sequence>
<keyword evidence="12" id="KW-0732">Signal</keyword>
<evidence type="ECO:0000256" key="7">
    <source>
        <dbReference type="ARBA" id="ARBA00023277"/>
    </source>
</evidence>
<evidence type="ECO:0000256" key="1">
    <source>
        <dbReference type="ARBA" id="ARBA00001614"/>
    </source>
</evidence>
<dbReference type="AlphaFoldDB" id="A0A0D6MPX7"/>
<proteinExistence type="inferred from homology"/>
<protein>
    <recommendedName>
        <fullName evidence="5 8">Aldose 1-epimerase</fullName>
        <ecNumber evidence="4 8">5.1.3.3</ecNumber>
    </recommendedName>
</protein>
<dbReference type="CDD" id="cd09019">
    <property type="entry name" value="galactose_mutarotase_like"/>
    <property type="match status" value="1"/>
</dbReference>
<dbReference type="Gene3D" id="2.70.98.10">
    <property type="match status" value="1"/>
</dbReference>
<dbReference type="PANTHER" id="PTHR10091:SF0">
    <property type="entry name" value="GALACTOSE MUTAROTASE"/>
    <property type="match status" value="1"/>
</dbReference>
<dbReference type="PROSITE" id="PS00545">
    <property type="entry name" value="ALDOSE_1_EPIMERASE"/>
    <property type="match status" value="1"/>
</dbReference>
<feature type="active site" description="Proton acceptor" evidence="9">
    <location>
        <position position="360"/>
    </location>
</feature>
<accession>A0A0D6MPX7</accession>
<organism evidence="13 14">
    <name type="scientific">Tanticharoenia sakaeratensis NBRC 103193</name>
    <dbReference type="NCBI Taxonomy" id="1231623"/>
    <lineage>
        <taxon>Bacteria</taxon>
        <taxon>Pseudomonadati</taxon>
        <taxon>Pseudomonadota</taxon>
        <taxon>Alphaproteobacteria</taxon>
        <taxon>Acetobacterales</taxon>
        <taxon>Acetobacteraceae</taxon>
        <taxon>Tanticharoenia</taxon>
    </lineage>
</organism>
<dbReference type="STRING" id="1231623.Tasa_046_020"/>
<dbReference type="GO" id="GO:0030246">
    <property type="term" value="F:carbohydrate binding"/>
    <property type="evidence" value="ECO:0007669"/>
    <property type="project" value="InterPro"/>
</dbReference>
<keyword evidence="14" id="KW-1185">Reference proteome</keyword>
<evidence type="ECO:0000256" key="2">
    <source>
        <dbReference type="ARBA" id="ARBA00005028"/>
    </source>
</evidence>
<evidence type="ECO:0000313" key="13">
    <source>
        <dbReference type="EMBL" id="GAN55338.1"/>
    </source>
</evidence>
<gene>
    <name evidence="13" type="ORF">Tasa_046_020</name>
</gene>
<name>A0A0D6MPX7_9PROT</name>
<feature type="binding site" evidence="10">
    <location>
        <position position="294"/>
    </location>
    <ligand>
        <name>beta-D-galactose</name>
        <dbReference type="ChEBI" id="CHEBI:27667"/>
    </ligand>
</feature>
<dbReference type="Pfam" id="PF01263">
    <property type="entry name" value="Aldose_epim"/>
    <property type="match status" value="1"/>
</dbReference>
<feature type="chain" id="PRO_5002308257" description="Aldose 1-epimerase" evidence="12">
    <location>
        <begin position="37"/>
        <end position="395"/>
    </location>
</feature>
<dbReference type="EMBL" id="BALE01000046">
    <property type="protein sequence ID" value="GAN55338.1"/>
    <property type="molecule type" value="Genomic_DNA"/>
</dbReference>
<dbReference type="SUPFAM" id="SSF74650">
    <property type="entry name" value="Galactose mutarotase-like"/>
    <property type="match status" value="1"/>
</dbReference>
<dbReference type="UniPathway" id="UPA00242"/>
<comment type="caution">
    <text evidence="13">The sequence shown here is derived from an EMBL/GenBank/DDBJ whole genome shotgun (WGS) entry which is preliminary data.</text>
</comment>
<evidence type="ECO:0000256" key="4">
    <source>
        <dbReference type="ARBA" id="ARBA00013185"/>
    </source>
</evidence>
<dbReference type="InterPro" id="IPR018052">
    <property type="entry name" value="Ald1_epimerase_CS"/>
</dbReference>
<comment type="catalytic activity">
    <reaction evidence="1 8">
        <text>alpha-D-glucose = beta-D-glucose</text>
        <dbReference type="Rhea" id="RHEA:10264"/>
        <dbReference type="ChEBI" id="CHEBI:15903"/>
        <dbReference type="ChEBI" id="CHEBI:17925"/>
        <dbReference type="EC" id="5.1.3.3"/>
    </reaction>
</comment>
<evidence type="ECO:0000256" key="8">
    <source>
        <dbReference type="PIRNR" id="PIRNR005096"/>
    </source>
</evidence>
<evidence type="ECO:0000256" key="9">
    <source>
        <dbReference type="PIRSR" id="PIRSR005096-1"/>
    </source>
</evidence>
<keyword evidence="7 8" id="KW-0119">Carbohydrate metabolism</keyword>
<dbReference type="NCBIfam" id="NF008277">
    <property type="entry name" value="PRK11055.1"/>
    <property type="match status" value="1"/>
</dbReference>
<feature type="active site" description="Proton donor" evidence="9">
    <location>
        <position position="222"/>
    </location>
</feature>
<dbReference type="Proteomes" id="UP000032679">
    <property type="component" value="Unassembled WGS sequence"/>
</dbReference>
<keyword evidence="6 8" id="KW-0413">Isomerase</keyword>
<dbReference type="GO" id="GO:0033499">
    <property type="term" value="P:galactose catabolic process via UDP-galactose, Leloir pathway"/>
    <property type="evidence" value="ECO:0007669"/>
    <property type="project" value="TreeGrafter"/>
</dbReference>
<evidence type="ECO:0000256" key="6">
    <source>
        <dbReference type="ARBA" id="ARBA00023235"/>
    </source>
</evidence>